<reference evidence="3" key="1">
    <citation type="journal article" date="2014" name="Int. J. Syst. Evol. Microbiol.">
        <title>Complete genome of a new Firmicutes species belonging to the dominant human colonic microbiota ('Ruminococcus bicirculans') reveals two chromosomes and a selective capacity to utilize plant glucans.</title>
        <authorList>
            <consortium name="NISC Comparative Sequencing Program"/>
            <person name="Wegmann U."/>
            <person name="Louis P."/>
            <person name="Goesmann A."/>
            <person name="Henrissat B."/>
            <person name="Duncan S.H."/>
            <person name="Flint H.J."/>
        </authorList>
    </citation>
    <scope>NUCLEOTIDE SEQUENCE</scope>
    <source>
        <strain evidence="3">CGMCC 1.15644</strain>
    </source>
</reference>
<feature type="domain" description="Tyr recombinase" evidence="2">
    <location>
        <begin position="230"/>
        <end position="392"/>
    </location>
</feature>
<dbReference type="AlphaFoldDB" id="A0A4V2RYM0"/>
<dbReference type="OrthoDB" id="764406at2"/>
<dbReference type="GO" id="GO:0015074">
    <property type="term" value="P:DNA integration"/>
    <property type="evidence" value="ECO:0007669"/>
    <property type="project" value="InterPro"/>
</dbReference>
<dbReference type="SUPFAM" id="SSF56349">
    <property type="entry name" value="DNA breaking-rejoining enzymes"/>
    <property type="match status" value="1"/>
</dbReference>
<evidence type="ECO:0000256" key="1">
    <source>
        <dbReference type="ARBA" id="ARBA00023172"/>
    </source>
</evidence>
<dbReference type="EMBL" id="SLWO01000008">
    <property type="protein sequence ID" value="TCO20760.1"/>
    <property type="molecule type" value="Genomic_DNA"/>
</dbReference>
<dbReference type="InterPro" id="IPR011010">
    <property type="entry name" value="DNA_brk_join_enz"/>
</dbReference>
<evidence type="ECO:0000313" key="3">
    <source>
        <dbReference type="EMBL" id="GGE67870.1"/>
    </source>
</evidence>
<evidence type="ECO:0000313" key="4">
    <source>
        <dbReference type="EMBL" id="TCO20760.1"/>
    </source>
</evidence>
<dbReference type="EMBL" id="BMJO01000007">
    <property type="protein sequence ID" value="GGE67870.1"/>
    <property type="molecule type" value="Genomic_DNA"/>
</dbReference>
<dbReference type="GO" id="GO:0003677">
    <property type="term" value="F:DNA binding"/>
    <property type="evidence" value="ECO:0007669"/>
    <property type="project" value="InterPro"/>
</dbReference>
<dbReference type="InterPro" id="IPR002104">
    <property type="entry name" value="Integrase_catalytic"/>
</dbReference>
<dbReference type="GO" id="GO:0006310">
    <property type="term" value="P:DNA recombination"/>
    <property type="evidence" value="ECO:0007669"/>
    <property type="project" value="UniProtKB-KW"/>
</dbReference>
<gene>
    <name evidence="4" type="ORF">EV200_108201</name>
    <name evidence="3" type="ORF">GCM10011413_38180</name>
</gene>
<evidence type="ECO:0000313" key="6">
    <source>
        <dbReference type="Proteomes" id="UP000622648"/>
    </source>
</evidence>
<organism evidence="4 5">
    <name type="scientific">Pedobacter psychrotolerans</name>
    <dbReference type="NCBI Taxonomy" id="1843235"/>
    <lineage>
        <taxon>Bacteria</taxon>
        <taxon>Pseudomonadati</taxon>
        <taxon>Bacteroidota</taxon>
        <taxon>Sphingobacteriia</taxon>
        <taxon>Sphingobacteriales</taxon>
        <taxon>Sphingobacteriaceae</taxon>
        <taxon>Pedobacter</taxon>
    </lineage>
</organism>
<comment type="caution">
    <text evidence="4">The sequence shown here is derived from an EMBL/GenBank/DDBJ whole genome shotgun (WGS) entry which is preliminary data.</text>
</comment>
<dbReference type="Gene3D" id="1.10.443.10">
    <property type="entry name" value="Intergrase catalytic core"/>
    <property type="match status" value="1"/>
</dbReference>
<proteinExistence type="predicted"/>
<dbReference type="Proteomes" id="UP000295684">
    <property type="component" value="Unassembled WGS sequence"/>
</dbReference>
<keyword evidence="6" id="KW-1185">Reference proteome</keyword>
<accession>A0A4V2RYM0</accession>
<dbReference type="Proteomes" id="UP000622648">
    <property type="component" value="Unassembled WGS sequence"/>
</dbReference>
<reference evidence="3" key="4">
    <citation type="submission" date="2024-05" db="EMBL/GenBank/DDBJ databases">
        <authorList>
            <person name="Sun Q."/>
            <person name="Zhou Y."/>
        </authorList>
    </citation>
    <scope>NUCLEOTIDE SEQUENCE</scope>
    <source>
        <strain evidence="3">CGMCC 1.15644</strain>
    </source>
</reference>
<reference evidence="6" key="2">
    <citation type="journal article" date="2019" name="Int. J. Syst. Evol. Microbiol.">
        <title>The Global Catalogue of Microorganisms (GCM) 10K type strain sequencing project: providing services to taxonomists for standard genome sequencing and annotation.</title>
        <authorList>
            <consortium name="The Broad Institute Genomics Platform"/>
            <consortium name="The Broad Institute Genome Sequencing Center for Infectious Disease"/>
            <person name="Wu L."/>
            <person name="Ma J."/>
        </authorList>
    </citation>
    <scope>NUCLEOTIDE SEQUENCE [LARGE SCALE GENOMIC DNA]</scope>
    <source>
        <strain evidence="6">CGMCC 1.15644</strain>
    </source>
</reference>
<dbReference type="RefSeq" id="WP_132535611.1">
    <property type="nucleotide sequence ID" value="NZ_BMJO01000007.1"/>
</dbReference>
<protein>
    <submittedName>
        <fullName evidence="4">Site-specific recombinase XerD</fullName>
    </submittedName>
</protein>
<evidence type="ECO:0000259" key="2">
    <source>
        <dbReference type="Pfam" id="PF00589"/>
    </source>
</evidence>
<evidence type="ECO:0000313" key="5">
    <source>
        <dbReference type="Proteomes" id="UP000295684"/>
    </source>
</evidence>
<reference evidence="4 5" key="3">
    <citation type="submission" date="2019-03" db="EMBL/GenBank/DDBJ databases">
        <title>Genomic Encyclopedia of Type Strains, Phase IV (KMG-IV): sequencing the most valuable type-strain genomes for metagenomic binning, comparative biology and taxonomic classification.</title>
        <authorList>
            <person name="Goeker M."/>
        </authorList>
    </citation>
    <scope>NUCLEOTIDE SEQUENCE [LARGE SCALE GENOMIC DNA]</scope>
    <source>
        <strain evidence="4 5">DSM 103236</strain>
    </source>
</reference>
<dbReference type="Pfam" id="PF00589">
    <property type="entry name" value="Phage_integrase"/>
    <property type="match status" value="1"/>
</dbReference>
<sequence length="407" mass="47753">MKSIRTELAIINGIRFILVTPHNSNTDKYPLYCIEYFYNGKQSKVKEGVKTIYNKYLEQVKEFKSVNKKLLLLRNLFEFKINELVKPISVKESSSDSTINIQTKVIDALNMFFEYHTKRHEIGEIKDIYNYTERDKKVTTFINKHFANLLLSDLNATVWIDYRSYLKKWGLGNSTINLQMVYVKGFYIWLSQIMELPITNHASKLKKLDITLQTPKYNEIKQSLFLEFFNVVNNSRYLRLHLMARLVAENTLRPIQVLNIKVKHVDLPDHSIVVFDAKGKKWRRVIISEVVKGLIQTIYDNTANAGRTIDNEDYIIGFFNQTKQRKIFTQTMFRERILLPFKEDFPQFANILIYDFKHTSITKALKVNSVYEVQKRAGHSKVTTTQIYDRSDSVSEAITIEELSLIK</sequence>
<dbReference type="CDD" id="cd00397">
    <property type="entry name" value="DNA_BRE_C"/>
    <property type="match status" value="1"/>
</dbReference>
<name>A0A4V2RYM0_9SPHI</name>
<dbReference type="InterPro" id="IPR013762">
    <property type="entry name" value="Integrase-like_cat_sf"/>
</dbReference>
<keyword evidence="1" id="KW-0233">DNA recombination</keyword>